<feature type="domain" description="WW" evidence="2">
    <location>
        <begin position="83"/>
        <end position="116"/>
    </location>
</feature>
<evidence type="ECO:0000313" key="4">
    <source>
        <dbReference type="Proteomes" id="UP000736672"/>
    </source>
</evidence>
<evidence type="ECO:0000256" key="1">
    <source>
        <dbReference type="SAM" id="MobiDB-lite"/>
    </source>
</evidence>
<dbReference type="SUPFAM" id="SSF51045">
    <property type="entry name" value="WW domain"/>
    <property type="match status" value="1"/>
</dbReference>
<feature type="region of interest" description="Disordered" evidence="1">
    <location>
        <begin position="96"/>
        <end position="166"/>
    </location>
</feature>
<name>A0A9P9KMY5_FUSSL</name>
<feature type="compositionally biased region" description="Polar residues" evidence="1">
    <location>
        <begin position="229"/>
        <end position="248"/>
    </location>
</feature>
<evidence type="ECO:0000259" key="2">
    <source>
        <dbReference type="PROSITE" id="PS50020"/>
    </source>
</evidence>
<feature type="compositionally biased region" description="Basic and acidic residues" evidence="1">
    <location>
        <begin position="150"/>
        <end position="166"/>
    </location>
</feature>
<reference evidence="3" key="1">
    <citation type="journal article" date="2021" name="Nat. Commun.">
        <title>Genetic determinants of endophytism in the Arabidopsis root mycobiome.</title>
        <authorList>
            <person name="Mesny F."/>
            <person name="Miyauchi S."/>
            <person name="Thiergart T."/>
            <person name="Pickel B."/>
            <person name="Atanasova L."/>
            <person name="Karlsson M."/>
            <person name="Huettel B."/>
            <person name="Barry K.W."/>
            <person name="Haridas S."/>
            <person name="Chen C."/>
            <person name="Bauer D."/>
            <person name="Andreopoulos W."/>
            <person name="Pangilinan J."/>
            <person name="LaButti K."/>
            <person name="Riley R."/>
            <person name="Lipzen A."/>
            <person name="Clum A."/>
            <person name="Drula E."/>
            <person name="Henrissat B."/>
            <person name="Kohler A."/>
            <person name="Grigoriev I.V."/>
            <person name="Martin F.M."/>
            <person name="Hacquard S."/>
        </authorList>
    </citation>
    <scope>NUCLEOTIDE SEQUENCE</scope>
    <source>
        <strain evidence="3">FSSC 5 MPI-SDFR-AT-0091</strain>
    </source>
</reference>
<feature type="compositionally biased region" description="Basic and acidic residues" evidence="1">
    <location>
        <begin position="249"/>
        <end position="269"/>
    </location>
</feature>
<dbReference type="InterPro" id="IPR001202">
    <property type="entry name" value="WW_dom"/>
</dbReference>
<keyword evidence="4" id="KW-1185">Reference proteome</keyword>
<dbReference type="PROSITE" id="PS50020">
    <property type="entry name" value="WW_DOMAIN_2"/>
    <property type="match status" value="1"/>
</dbReference>
<dbReference type="Pfam" id="PF22893">
    <property type="entry name" value="ULD_2"/>
    <property type="match status" value="1"/>
</dbReference>
<comment type="caution">
    <text evidence="3">The sequence shown here is derived from an EMBL/GenBank/DDBJ whole genome shotgun (WGS) entry which is preliminary data.</text>
</comment>
<feature type="compositionally biased region" description="Acidic residues" evidence="1">
    <location>
        <begin position="291"/>
        <end position="313"/>
    </location>
</feature>
<protein>
    <recommendedName>
        <fullName evidence="2">WW domain-containing protein</fullName>
    </recommendedName>
</protein>
<dbReference type="OrthoDB" id="3045089at2759"/>
<dbReference type="InterPro" id="IPR036020">
    <property type="entry name" value="WW_dom_sf"/>
</dbReference>
<dbReference type="AlphaFoldDB" id="A0A9P9KMY5"/>
<proteinExistence type="predicted"/>
<sequence length="313" mass="34082">MEELIKQAFIQVDVLGPHVVQGHYDLMSPDGEIILPSIWGKVGRPGMMITMNIWSIDKSPPPGVLKAPIPPRHVPTNVPGLRPPVPARWEVKAGASGRPYLVDNNTGTTHRTSPGDGSHQRSGTPATPPIPSAPQSTAPGQESHHHRRHPGDARDSPELRANERLRPDEELARRIKELDAITEPAVIEIVKDMEESSKIIQAQSKTITKALETMSLDSFEDAVSAFQAEGSSQQTGTEASFSRGTSLRDTMEPELFRDVIGDSIEHGHGEEEDSGISVEGQDHESGAVTSDSEDWEDCTDDEETMAEDDNGSR</sequence>
<evidence type="ECO:0000313" key="3">
    <source>
        <dbReference type="EMBL" id="KAH7259844.1"/>
    </source>
</evidence>
<accession>A0A9P9KMY5</accession>
<gene>
    <name evidence="3" type="ORF">B0J15DRAFT_547484</name>
</gene>
<dbReference type="Proteomes" id="UP000736672">
    <property type="component" value="Unassembled WGS sequence"/>
</dbReference>
<feature type="compositionally biased region" description="Polar residues" evidence="1">
    <location>
        <begin position="103"/>
        <end position="112"/>
    </location>
</feature>
<feature type="region of interest" description="Disordered" evidence="1">
    <location>
        <begin position="228"/>
        <end position="313"/>
    </location>
</feature>
<dbReference type="InterPro" id="IPR054464">
    <property type="entry name" value="ULD_fung"/>
</dbReference>
<dbReference type="EMBL" id="JAGTJS010000008">
    <property type="protein sequence ID" value="KAH7259844.1"/>
    <property type="molecule type" value="Genomic_DNA"/>
</dbReference>
<organism evidence="3 4">
    <name type="scientific">Fusarium solani</name>
    <name type="common">Filamentous fungus</name>
    <dbReference type="NCBI Taxonomy" id="169388"/>
    <lineage>
        <taxon>Eukaryota</taxon>
        <taxon>Fungi</taxon>
        <taxon>Dikarya</taxon>
        <taxon>Ascomycota</taxon>
        <taxon>Pezizomycotina</taxon>
        <taxon>Sordariomycetes</taxon>
        <taxon>Hypocreomycetidae</taxon>
        <taxon>Hypocreales</taxon>
        <taxon>Nectriaceae</taxon>
        <taxon>Fusarium</taxon>
        <taxon>Fusarium solani species complex</taxon>
    </lineage>
</organism>